<gene>
    <name evidence="1" type="ORF">GGX14DRAFT_388623</name>
</gene>
<name>A0AAD6YI30_9AGAR</name>
<keyword evidence="2" id="KW-1185">Reference proteome</keyword>
<dbReference type="AlphaFoldDB" id="A0AAD6YI30"/>
<evidence type="ECO:0000313" key="1">
    <source>
        <dbReference type="EMBL" id="KAJ7221456.1"/>
    </source>
</evidence>
<protein>
    <submittedName>
        <fullName evidence="1">Uncharacterized protein</fullName>
    </submittedName>
</protein>
<comment type="caution">
    <text evidence="1">The sequence shown here is derived from an EMBL/GenBank/DDBJ whole genome shotgun (WGS) entry which is preliminary data.</text>
</comment>
<proteinExistence type="predicted"/>
<sequence length="492" mass="53987">MAADFALFYQAFGGVAASETWITSTDLHSHVETHGELLHGSDQQPRHVVLDQHTKKFYTIASNTFQAFQQALRDAVHRAKSDERIMVLICAHGQQQMGSGVFLGQDLLSRARMESIFCRSTVPVIVITTAYCSGLWAVPYKSYTSFSDNVTTFATTVTNPPYTCPASESGAATTVRELEGHADGLARTLPPQCLKGWVERVISLDTIGSTTAARVTSEKFREFALTVQEKLGPQDTDSSTASVMEFSEEFALLYRLVALRELPVRANYSIVPFGVERLPGRIHTGDAGDLSTTVLERAQHYWDTCHPPLDPNLVAPYNIDIYLGILNLRKGRLDNQGIHDLLTVINTRIELDQGANLLATHITSFKAGKLAPHADRPSIMSWNPETYIIETMLDLALFFYSLQSSLCPGWEDILDFGSGYDRSACFLACVAYDHGYRAAAELEPVISSFFQPSRSSSITPASASMSNLGATIDDTIDSLASKSLHENVGDLG</sequence>
<accession>A0AAD6YI30</accession>
<dbReference type="Proteomes" id="UP001219525">
    <property type="component" value="Unassembled WGS sequence"/>
</dbReference>
<evidence type="ECO:0000313" key="2">
    <source>
        <dbReference type="Proteomes" id="UP001219525"/>
    </source>
</evidence>
<organism evidence="1 2">
    <name type="scientific">Mycena pura</name>
    <dbReference type="NCBI Taxonomy" id="153505"/>
    <lineage>
        <taxon>Eukaryota</taxon>
        <taxon>Fungi</taxon>
        <taxon>Dikarya</taxon>
        <taxon>Basidiomycota</taxon>
        <taxon>Agaricomycotina</taxon>
        <taxon>Agaricomycetes</taxon>
        <taxon>Agaricomycetidae</taxon>
        <taxon>Agaricales</taxon>
        <taxon>Marasmiineae</taxon>
        <taxon>Mycenaceae</taxon>
        <taxon>Mycena</taxon>
    </lineage>
</organism>
<dbReference type="EMBL" id="JARJCW010000008">
    <property type="protein sequence ID" value="KAJ7221456.1"/>
    <property type="molecule type" value="Genomic_DNA"/>
</dbReference>
<reference evidence="1" key="1">
    <citation type="submission" date="2023-03" db="EMBL/GenBank/DDBJ databases">
        <title>Massive genome expansion in bonnet fungi (Mycena s.s.) driven by repeated elements and novel gene families across ecological guilds.</title>
        <authorList>
            <consortium name="Lawrence Berkeley National Laboratory"/>
            <person name="Harder C.B."/>
            <person name="Miyauchi S."/>
            <person name="Viragh M."/>
            <person name="Kuo A."/>
            <person name="Thoen E."/>
            <person name="Andreopoulos B."/>
            <person name="Lu D."/>
            <person name="Skrede I."/>
            <person name="Drula E."/>
            <person name="Henrissat B."/>
            <person name="Morin E."/>
            <person name="Kohler A."/>
            <person name="Barry K."/>
            <person name="LaButti K."/>
            <person name="Morin E."/>
            <person name="Salamov A."/>
            <person name="Lipzen A."/>
            <person name="Mereny Z."/>
            <person name="Hegedus B."/>
            <person name="Baldrian P."/>
            <person name="Stursova M."/>
            <person name="Weitz H."/>
            <person name="Taylor A."/>
            <person name="Grigoriev I.V."/>
            <person name="Nagy L.G."/>
            <person name="Martin F."/>
            <person name="Kauserud H."/>
        </authorList>
    </citation>
    <scope>NUCLEOTIDE SEQUENCE</scope>
    <source>
        <strain evidence="1">9144</strain>
    </source>
</reference>